<evidence type="ECO:0000313" key="3">
    <source>
        <dbReference type="Proteomes" id="UP000252797"/>
    </source>
</evidence>
<comment type="caution">
    <text evidence="2">The sequence shown here is derived from an EMBL/GenBank/DDBJ whole genome shotgun (WGS) entry which is preliminary data.</text>
</comment>
<gene>
    <name evidence="2" type="ORF">EA71_01208</name>
</gene>
<dbReference type="AlphaFoldDB" id="A0A367CCS6"/>
<dbReference type="RefSeq" id="WP_258547461.1">
    <property type="nucleotide sequence ID" value="NZ_LEPB01000004.1"/>
</dbReference>
<name>A0A367CCS6_9ENTE</name>
<dbReference type="EMBL" id="LEPB01000004">
    <property type="protein sequence ID" value="RCA10457.1"/>
    <property type="molecule type" value="Genomic_DNA"/>
</dbReference>
<protein>
    <submittedName>
        <fullName evidence="2">Uncharacterized protein</fullName>
    </submittedName>
</protein>
<organism evidence="2 3">
    <name type="scientific">Enterococcus durans</name>
    <dbReference type="NCBI Taxonomy" id="53345"/>
    <lineage>
        <taxon>Bacteria</taxon>
        <taxon>Bacillati</taxon>
        <taxon>Bacillota</taxon>
        <taxon>Bacilli</taxon>
        <taxon>Lactobacillales</taxon>
        <taxon>Enterococcaceae</taxon>
        <taxon>Enterococcus</taxon>
    </lineage>
</organism>
<evidence type="ECO:0000256" key="1">
    <source>
        <dbReference type="SAM" id="MobiDB-lite"/>
    </source>
</evidence>
<evidence type="ECO:0000313" key="2">
    <source>
        <dbReference type="EMBL" id="RCA10457.1"/>
    </source>
</evidence>
<dbReference type="Proteomes" id="UP000252797">
    <property type="component" value="Unassembled WGS sequence"/>
</dbReference>
<sequence length="254" mass="29842">MPIERTNSTILSAQIEDKLLSQVNNFQNSPDFQSQMKWPSSSFVDTPCTSDFHSEHYLATEEYQLFADLNFVSQNDSYSSLRVDNTIPLSLNQQEINPTIPVGKNNRKRSFRFERTQKAAHALLTNPNHSYKEIAKEYQISYTTITYIKKQLGVRSTYRAEKFQRVEQKLREHPNSTYKELQEEFNISTKTIYKIKKKLSHLSSQQRKIHKNLSHTSSQIEKNSMKKIQERFSLETKVIQQPRNETISQPLVRY</sequence>
<accession>A0A367CCS6</accession>
<proteinExistence type="predicted"/>
<feature type="region of interest" description="Disordered" evidence="1">
    <location>
        <begin position="204"/>
        <end position="224"/>
    </location>
</feature>
<reference evidence="2 3" key="1">
    <citation type="submission" date="2015-06" db="EMBL/GenBank/DDBJ databases">
        <title>The Genome Sequence of Enterococcus durans 4EA1.</title>
        <authorList>
            <consortium name="The Broad Institute Genomics Platform"/>
            <consortium name="The Broad Institute Genome Sequencing Center for Infectious Disease"/>
            <person name="Earl A.M."/>
            <person name="Van Tyne D."/>
            <person name="Lebreton F."/>
            <person name="Saavedra J.T."/>
            <person name="Gilmore M.S."/>
            <person name="Manson Mcguire A."/>
            <person name="Clock S."/>
            <person name="Crupain M."/>
            <person name="Rangan U."/>
            <person name="Young S."/>
            <person name="Abouelleil A."/>
            <person name="Cao P."/>
            <person name="Chapman S.B."/>
            <person name="Griggs A."/>
            <person name="Priest M."/>
            <person name="Shea T."/>
            <person name="Wortman J."/>
            <person name="Nusbaum C."/>
            <person name="Birren B."/>
        </authorList>
    </citation>
    <scope>NUCLEOTIDE SEQUENCE [LARGE SCALE GENOMIC DNA]</scope>
    <source>
        <strain evidence="2 3">4EA1</strain>
    </source>
</reference>